<sequence>MTATNDAKPKSQRFSRFNATLCTLLTSGLFCFAGNLMFTYDEATGSLMALTAYIFTYNWYMLYGNALTRARRAFLSVANVLDTYQVYNRKYGQFYESVPDTPGDAAEAFRKALTISISDILNETIASTSDDRTKFEEAVQRHYADLYKAVQRAERERGTKSPIADEIDTRHRANNLEEVKTIPTLSSNLNNLATNEKCDKSNARSE</sequence>
<organism evidence="2 3">
    <name type="scientific">Acanthocheilonema viteae</name>
    <name type="common">Filarial nematode worm</name>
    <name type="synonym">Dipetalonema viteae</name>
    <dbReference type="NCBI Taxonomy" id="6277"/>
    <lineage>
        <taxon>Eukaryota</taxon>
        <taxon>Metazoa</taxon>
        <taxon>Ecdysozoa</taxon>
        <taxon>Nematoda</taxon>
        <taxon>Chromadorea</taxon>
        <taxon>Rhabditida</taxon>
        <taxon>Spirurina</taxon>
        <taxon>Spiruromorpha</taxon>
        <taxon>Filarioidea</taxon>
        <taxon>Onchocercidae</taxon>
        <taxon>Acanthocheilonema</taxon>
    </lineage>
</organism>
<keyword evidence="3" id="KW-1185">Reference proteome</keyword>
<keyword evidence="1" id="KW-0472">Membrane</keyword>
<evidence type="ECO:0000313" key="3">
    <source>
        <dbReference type="Proteomes" id="UP000276991"/>
    </source>
</evidence>
<evidence type="ECO:0000313" key="2">
    <source>
        <dbReference type="EMBL" id="VBB28920.1"/>
    </source>
</evidence>
<dbReference type="OrthoDB" id="5836881at2759"/>
<keyword evidence="1" id="KW-0812">Transmembrane</keyword>
<evidence type="ECO:0000256" key="1">
    <source>
        <dbReference type="SAM" id="Phobius"/>
    </source>
</evidence>
<feature type="transmembrane region" description="Helical" evidence="1">
    <location>
        <begin position="21"/>
        <end position="40"/>
    </location>
</feature>
<keyword evidence="1" id="KW-1133">Transmembrane helix</keyword>
<dbReference type="AlphaFoldDB" id="A0A498SB25"/>
<gene>
    <name evidence="2" type="ORF">NAV_LOCUS3739</name>
</gene>
<feature type="transmembrane region" description="Helical" evidence="1">
    <location>
        <begin position="46"/>
        <end position="63"/>
    </location>
</feature>
<protein>
    <submittedName>
        <fullName evidence="2">Uncharacterized protein</fullName>
    </submittedName>
</protein>
<reference evidence="2 3" key="1">
    <citation type="submission" date="2018-08" db="EMBL/GenBank/DDBJ databases">
        <authorList>
            <person name="Laetsch R D."/>
            <person name="Stevens L."/>
            <person name="Kumar S."/>
            <person name="Blaxter L. M."/>
        </authorList>
    </citation>
    <scope>NUCLEOTIDE SEQUENCE [LARGE SCALE GENOMIC DNA]</scope>
</reference>
<dbReference type="Proteomes" id="UP000276991">
    <property type="component" value="Unassembled WGS sequence"/>
</dbReference>
<proteinExistence type="predicted"/>
<name>A0A498SB25_ACAVI</name>
<accession>A0A498SB25</accession>
<dbReference type="EMBL" id="UPTC01000499">
    <property type="protein sequence ID" value="VBB28920.1"/>
    <property type="molecule type" value="Genomic_DNA"/>
</dbReference>